<dbReference type="Pfam" id="PF16010">
    <property type="entry name" value="CDH-cyt"/>
    <property type="match status" value="1"/>
</dbReference>
<keyword evidence="5" id="KW-1185">Reference proteome</keyword>
<organism evidence="4 5">
    <name type="scientific">Achaetomium macrosporum</name>
    <dbReference type="NCBI Taxonomy" id="79813"/>
    <lineage>
        <taxon>Eukaryota</taxon>
        <taxon>Fungi</taxon>
        <taxon>Dikarya</taxon>
        <taxon>Ascomycota</taxon>
        <taxon>Pezizomycotina</taxon>
        <taxon>Sordariomycetes</taxon>
        <taxon>Sordariomycetidae</taxon>
        <taxon>Sordariales</taxon>
        <taxon>Chaetomiaceae</taxon>
        <taxon>Achaetomium</taxon>
    </lineage>
</organism>
<proteinExistence type="predicted"/>
<evidence type="ECO:0000313" key="4">
    <source>
        <dbReference type="EMBL" id="KAK4239953.1"/>
    </source>
</evidence>
<reference evidence="4" key="1">
    <citation type="journal article" date="2023" name="Mol. Phylogenet. Evol.">
        <title>Genome-scale phylogeny and comparative genomics of the fungal order Sordariales.</title>
        <authorList>
            <person name="Hensen N."/>
            <person name="Bonometti L."/>
            <person name="Westerberg I."/>
            <person name="Brannstrom I.O."/>
            <person name="Guillou S."/>
            <person name="Cros-Aarteil S."/>
            <person name="Calhoun S."/>
            <person name="Haridas S."/>
            <person name="Kuo A."/>
            <person name="Mondo S."/>
            <person name="Pangilinan J."/>
            <person name="Riley R."/>
            <person name="LaButti K."/>
            <person name="Andreopoulos B."/>
            <person name="Lipzen A."/>
            <person name="Chen C."/>
            <person name="Yan M."/>
            <person name="Daum C."/>
            <person name="Ng V."/>
            <person name="Clum A."/>
            <person name="Steindorff A."/>
            <person name="Ohm R.A."/>
            <person name="Martin F."/>
            <person name="Silar P."/>
            <person name="Natvig D.O."/>
            <person name="Lalanne C."/>
            <person name="Gautier V."/>
            <person name="Ament-Velasquez S.L."/>
            <person name="Kruys A."/>
            <person name="Hutchinson M.I."/>
            <person name="Powell A.J."/>
            <person name="Barry K."/>
            <person name="Miller A.N."/>
            <person name="Grigoriev I.V."/>
            <person name="Debuchy R."/>
            <person name="Gladieux P."/>
            <person name="Hiltunen Thoren M."/>
            <person name="Johannesson H."/>
        </authorList>
    </citation>
    <scope>NUCLEOTIDE SEQUENCE</scope>
    <source>
        <strain evidence="4">CBS 532.94</strain>
    </source>
</reference>
<keyword evidence="2" id="KW-0732">Signal</keyword>
<accession>A0AAN7CDD8</accession>
<dbReference type="PANTHER" id="PTHR47190">
    <property type="entry name" value="DEHYDROGENASE, PUTATIVE-RELATED"/>
    <property type="match status" value="1"/>
</dbReference>
<dbReference type="EMBL" id="MU860051">
    <property type="protein sequence ID" value="KAK4239953.1"/>
    <property type="molecule type" value="Genomic_DNA"/>
</dbReference>
<evidence type="ECO:0000313" key="5">
    <source>
        <dbReference type="Proteomes" id="UP001303760"/>
    </source>
</evidence>
<dbReference type="InterPro" id="IPR015920">
    <property type="entry name" value="Cellobiose_DH-like_cyt"/>
</dbReference>
<feature type="compositionally biased region" description="Low complexity" evidence="1">
    <location>
        <begin position="224"/>
        <end position="245"/>
    </location>
</feature>
<feature type="region of interest" description="Disordered" evidence="1">
    <location>
        <begin position="213"/>
        <end position="245"/>
    </location>
</feature>
<gene>
    <name evidence="4" type="ORF">C8A03DRAFT_31969</name>
</gene>
<dbReference type="InterPro" id="IPR053208">
    <property type="entry name" value="GMC_Oxidoreductase_CD"/>
</dbReference>
<sequence>MLKLLLISWTAVKRTHGAVQAFAAQYTDPDTGIASYGYLLKNGYRFGIVIPQQPTTDFIAQLVSRLTDGAGWAGASLGSSMLGPLLLVAWANGDKVDTTPYVAKDYTPSGVVPYTAHAISLTPIEKATFANNTHISSTFFCGGCINPDSFDASWTLDKTREAVFGYAYSQTAVQDPSSPNTSLSDHTSNGGGVWSEEYDRYAALVGEGPGGVIGVEPDHPTVRATSSSTAEASISSTTETPAATAAAQDWTDACWDSALECEMPTGPDFSH</sequence>
<feature type="domain" description="Cellobiose dehydrogenase-like cytochrome" evidence="3">
    <location>
        <begin position="26"/>
        <end position="194"/>
    </location>
</feature>
<dbReference type="SUPFAM" id="SSF49344">
    <property type="entry name" value="CBD9-like"/>
    <property type="match status" value="1"/>
</dbReference>
<dbReference type="AlphaFoldDB" id="A0AAN7CDD8"/>
<comment type="caution">
    <text evidence="4">The sequence shown here is derived from an EMBL/GenBank/DDBJ whole genome shotgun (WGS) entry which is preliminary data.</text>
</comment>
<protein>
    <recommendedName>
        <fullName evidence="3">Cellobiose dehydrogenase-like cytochrome domain-containing protein</fullName>
    </recommendedName>
</protein>
<evidence type="ECO:0000259" key="3">
    <source>
        <dbReference type="Pfam" id="PF16010"/>
    </source>
</evidence>
<dbReference type="Gene3D" id="2.60.40.1210">
    <property type="entry name" value="Cellobiose dehydrogenase, cytochrome domain"/>
    <property type="match status" value="1"/>
</dbReference>
<reference evidence="4" key="2">
    <citation type="submission" date="2023-05" db="EMBL/GenBank/DDBJ databases">
        <authorList>
            <consortium name="Lawrence Berkeley National Laboratory"/>
            <person name="Steindorff A."/>
            <person name="Hensen N."/>
            <person name="Bonometti L."/>
            <person name="Westerberg I."/>
            <person name="Brannstrom I.O."/>
            <person name="Guillou S."/>
            <person name="Cros-Aarteil S."/>
            <person name="Calhoun S."/>
            <person name="Haridas S."/>
            <person name="Kuo A."/>
            <person name="Mondo S."/>
            <person name="Pangilinan J."/>
            <person name="Riley R."/>
            <person name="Labutti K."/>
            <person name="Andreopoulos B."/>
            <person name="Lipzen A."/>
            <person name="Chen C."/>
            <person name="Yanf M."/>
            <person name="Daum C."/>
            <person name="Ng V."/>
            <person name="Clum A."/>
            <person name="Ohm R."/>
            <person name="Martin F."/>
            <person name="Silar P."/>
            <person name="Natvig D."/>
            <person name="Lalanne C."/>
            <person name="Gautier V."/>
            <person name="Ament-Velasquez S.L."/>
            <person name="Kruys A."/>
            <person name="Hutchinson M.I."/>
            <person name="Powell A.J."/>
            <person name="Barry K."/>
            <person name="Miller A.N."/>
            <person name="Grigoriev I.V."/>
            <person name="Debuchy R."/>
            <person name="Gladieux P."/>
            <person name="Thoren M.H."/>
            <person name="Johannesson H."/>
        </authorList>
    </citation>
    <scope>NUCLEOTIDE SEQUENCE</scope>
    <source>
        <strain evidence="4">CBS 532.94</strain>
    </source>
</reference>
<evidence type="ECO:0000256" key="2">
    <source>
        <dbReference type="SAM" id="SignalP"/>
    </source>
</evidence>
<evidence type="ECO:0000256" key="1">
    <source>
        <dbReference type="SAM" id="MobiDB-lite"/>
    </source>
</evidence>
<dbReference type="CDD" id="cd09630">
    <property type="entry name" value="CDH_like_cytochrome"/>
    <property type="match status" value="1"/>
</dbReference>
<dbReference type="PANTHER" id="PTHR47190:SF1">
    <property type="entry name" value="GLUCOSE-METHANOL-CHOLINE OXIDOREDUCTASE N-TERMINAL DOMAIN-CONTAINING PROTEIN"/>
    <property type="match status" value="1"/>
</dbReference>
<feature type="signal peptide" evidence="2">
    <location>
        <begin position="1"/>
        <end position="17"/>
    </location>
</feature>
<feature type="chain" id="PRO_5042812391" description="Cellobiose dehydrogenase-like cytochrome domain-containing protein" evidence="2">
    <location>
        <begin position="18"/>
        <end position="271"/>
    </location>
</feature>
<dbReference type="Proteomes" id="UP001303760">
    <property type="component" value="Unassembled WGS sequence"/>
</dbReference>
<name>A0AAN7CDD8_9PEZI</name>